<comment type="caution">
    <text evidence="1">The sequence shown here is derived from an EMBL/GenBank/DDBJ whole genome shotgun (WGS) entry which is preliminary data.</text>
</comment>
<evidence type="ECO:0000313" key="2">
    <source>
        <dbReference type="Proteomes" id="UP000615446"/>
    </source>
</evidence>
<accession>A0A8H3KR64</accession>
<organism evidence="1 2">
    <name type="scientific">Rhizophagus clarus</name>
    <dbReference type="NCBI Taxonomy" id="94130"/>
    <lineage>
        <taxon>Eukaryota</taxon>
        <taxon>Fungi</taxon>
        <taxon>Fungi incertae sedis</taxon>
        <taxon>Mucoromycota</taxon>
        <taxon>Glomeromycotina</taxon>
        <taxon>Glomeromycetes</taxon>
        <taxon>Glomerales</taxon>
        <taxon>Glomeraceae</taxon>
        <taxon>Rhizophagus</taxon>
    </lineage>
</organism>
<dbReference type="AlphaFoldDB" id="A0A8H3KR64"/>
<dbReference type="Proteomes" id="UP000615446">
    <property type="component" value="Unassembled WGS sequence"/>
</dbReference>
<proteinExistence type="predicted"/>
<sequence length="79" mass="9290">MKPYIFKKLDKLITIRVSQSLINAWQTQSIKNRNLCREMRVNNEKKLFVELDYNKIILQKILTSIATLNDLLNLLAISI</sequence>
<dbReference type="EMBL" id="BLAL01000012">
    <property type="protein sequence ID" value="GES74363.1"/>
    <property type="molecule type" value="Genomic_DNA"/>
</dbReference>
<evidence type="ECO:0000313" key="1">
    <source>
        <dbReference type="EMBL" id="GES74363.1"/>
    </source>
</evidence>
<gene>
    <name evidence="1" type="ORF">RCL2_000184500</name>
</gene>
<reference evidence="1" key="1">
    <citation type="submission" date="2019-10" db="EMBL/GenBank/DDBJ databases">
        <title>Conservation and host-specific expression of non-tandemly repeated heterogenous ribosome RNA gene in arbuscular mycorrhizal fungi.</title>
        <authorList>
            <person name="Maeda T."/>
            <person name="Kobayashi Y."/>
            <person name="Nakagawa T."/>
            <person name="Ezawa T."/>
            <person name="Yamaguchi K."/>
            <person name="Bino T."/>
            <person name="Nishimoto Y."/>
            <person name="Shigenobu S."/>
            <person name="Kawaguchi M."/>
        </authorList>
    </citation>
    <scope>NUCLEOTIDE SEQUENCE</scope>
    <source>
        <strain evidence="1">HR1</strain>
    </source>
</reference>
<name>A0A8H3KR64_9GLOM</name>
<protein>
    <submittedName>
        <fullName evidence="1">Uncharacterized protein</fullName>
    </submittedName>
</protein>